<comment type="caution">
    <text evidence="2">The sequence shown here is derived from an EMBL/GenBank/DDBJ whole genome shotgun (WGS) entry which is preliminary data.</text>
</comment>
<dbReference type="PANTHER" id="PTHR33164">
    <property type="entry name" value="TRANSCRIPTIONAL REGULATOR, MARR FAMILY"/>
    <property type="match status" value="1"/>
</dbReference>
<accession>A0A395LXT4</accession>
<dbReference type="EMBL" id="PHFL01000066">
    <property type="protein sequence ID" value="RFM23369.1"/>
    <property type="molecule type" value="Genomic_DNA"/>
</dbReference>
<dbReference type="InterPro" id="IPR000835">
    <property type="entry name" value="HTH_MarR-typ"/>
</dbReference>
<feature type="domain" description="HTH marR-type" evidence="1">
    <location>
        <begin position="1"/>
        <end position="149"/>
    </location>
</feature>
<dbReference type="Pfam" id="PF12802">
    <property type="entry name" value="MarR_2"/>
    <property type="match status" value="1"/>
</dbReference>
<dbReference type="Proteomes" id="UP000266389">
    <property type="component" value="Unassembled WGS sequence"/>
</dbReference>
<dbReference type="PROSITE" id="PS50995">
    <property type="entry name" value="HTH_MARR_2"/>
    <property type="match status" value="1"/>
</dbReference>
<dbReference type="GO" id="GO:0006950">
    <property type="term" value="P:response to stress"/>
    <property type="evidence" value="ECO:0007669"/>
    <property type="project" value="TreeGrafter"/>
</dbReference>
<dbReference type="InterPro" id="IPR036388">
    <property type="entry name" value="WH-like_DNA-bd_sf"/>
</dbReference>
<dbReference type="InterPro" id="IPR036390">
    <property type="entry name" value="WH_DNA-bd_sf"/>
</dbReference>
<sequence length="149" mass="17384">MRLEDEIKQKSFRCPYQKLQVNLIYTFHWLIPKLQEQFKGSGITMQQYNVLRILRGQFPKPSSLMLLKERMMDKQSDVSRLVSRLVSKGLVKRETCAHDRRKLDVLITKKGLALLEKLDPKVRAAEAHLKTLTPSEAEMLNHLLDKLRG</sequence>
<evidence type="ECO:0000313" key="3">
    <source>
        <dbReference type="Proteomes" id="UP000266389"/>
    </source>
</evidence>
<dbReference type="PANTHER" id="PTHR33164:SF43">
    <property type="entry name" value="HTH-TYPE TRANSCRIPTIONAL REPRESSOR YETL"/>
    <property type="match status" value="1"/>
</dbReference>
<dbReference type="InterPro" id="IPR039422">
    <property type="entry name" value="MarR/SlyA-like"/>
</dbReference>
<dbReference type="AlphaFoldDB" id="A0A395LXT4"/>
<organism evidence="2 3">
    <name type="scientific">Candidatus Thermochlorobacter aerophilus</name>
    <dbReference type="NCBI Taxonomy" id="1868324"/>
    <lineage>
        <taxon>Bacteria</taxon>
        <taxon>Pseudomonadati</taxon>
        <taxon>Chlorobiota</taxon>
        <taxon>Chlorobiia</taxon>
        <taxon>Chlorobiales</taxon>
        <taxon>Candidatus Thermochlorobacteriaceae</taxon>
        <taxon>Candidatus Thermochlorobacter</taxon>
    </lineage>
</organism>
<gene>
    <name evidence="2" type="ORF">D0433_11245</name>
</gene>
<dbReference type="PRINTS" id="PR00598">
    <property type="entry name" value="HTHMARR"/>
</dbReference>
<dbReference type="SMART" id="SM00347">
    <property type="entry name" value="HTH_MARR"/>
    <property type="match status" value="1"/>
</dbReference>
<dbReference type="SUPFAM" id="SSF46785">
    <property type="entry name" value="Winged helix' DNA-binding domain"/>
    <property type="match status" value="1"/>
</dbReference>
<evidence type="ECO:0000259" key="1">
    <source>
        <dbReference type="PROSITE" id="PS50995"/>
    </source>
</evidence>
<evidence type="ECO:0000313" key="2">
    <source>
        <dbReference type="EMBL" id="RFM23369.1"/>
    </source>
</evidence>
<name>A0A395LXT4_9BACT</name>
<protein>
    <submittedName>
        <fullName evidence="2">MarR family transcriptional regulator</fullName>
    </submittedName>
</protein>
<reference evidence="2 3" key="1">
    <citation type="journal article" date="2011" name="ISME J.">
        <title>Community ecology of hot spring cyanobacterial mats: predominant populations and their functional potential.</title>
        <authorList>
            <person name="Klatt C.G."/>
            <person name="Wood J.M."/>
            <person name="Rusch D.B."/>
            <person name="Bateson M.M."/>
            <person name="Hamamura N."/>
            <person name="Heidelberg J.F."/>
            <person name="Grossman A.R."/>
            <person name="Bhaya D."/>
            <person name="Cohan F.M."/>
            <person name="Kuhl M."/>
            <person name="Bryant D.A."/>
            <person name="Ward D.M."/>
        </authorList>
    </citation>
    <scope>NUCLEOTIDE SEQUENCE [LARGE SCALE GENOMIC DNA]</scope>
    <source>
        <strain evidence="2">OS</strain>
    </source>
</reference>
<proteinExistence type="predicted"/>
<dbReference type="Gene3D" id="1.10.10.10">
    <property type="entry name" value="Winged helix-like DNA-binding domain superfamily/Winged helix DNA-binding domain"/>
    <property type="match status" value="1"/>
</dbReference>
<dbReference type="GO" id="GO:0003700">
    <property type="term" value="F:DNA-binding transcription factor activity"/>
    <property type="evidence" value="ECO:0007669"/>
    <property type="project" value="InterPro"/>
</dbReference>